<feature type="transmembrane region" description="Helical" evidence="1">
    <location>
        <begin position="66"/>
        <end position="83"/>
    </location>
</feature>
<reference evidence="2" key="1">
    <citation type="submission" date="2020-05" db="EMBL/GenBank/DDBJ databases">
        <authorList>
            <person name="Chiriac C."/>
            <person name="Salcher M."/>
            <person name="Ghai R."/>
            <person name="Kavagutti S V."/>
        </authorList>
    </citation>
    <scope>NUCLEOTIDE SEQUENCE</scope>
</reference>
<proteinExistence type="predicted"/>
<keyword evidence="1" id="KW-1133">Transmembrane helix</keyword>
<dbReference type="AlphaFoldDB" id="A0A6J6T582"/>
<organism evidence="2">
    <name type="scientific">freshwater metagenome</name>
    <dbReference type="NCBI Taxonomy" id="449393"/>
    <lineage>
        <taxon>unclassified sequences</taxon>
        <taxon>metagenomes</taxon>
        <taxon>ecological metagenomes</taxon>
    </lineage>
</organism>
<evidence type="ECO:0000313" key="2">
    <source>
        <dbReference type="EMBL" id="CAB4742155.1"/>
    </source>
</evidence>
<dbReference type="EMBL" id="CAEZYZ010000043">
    <property type="protein sequence ID" value="CAB4742155.1"/>
    <property type="molecule type" value="Genomic_DNA"/>
</dbReference>
<keyword evidence="1" id="KW-0472">Membrane</keyword>
<evidence type="ECO:0000256" key="1">
    <source>
        <dbReference type="SAM" id="Phobius"/>
    </source>
</evidence>
<feature type="transmembrane region" description="Helical" evidence="1">
    <location>
        <begin position="95"/>
        <end position="115"/>
    </location>
</feature>
<sequence length="147" mass="15511">MIRRLLPWLSSHSELPAVILLVVVADVAGLQAFNAVLGDQLGTIVGVIAIVGAGWLWATCTASKQGWSGVVVVMAGWPVVMWVNSLGQVASLDPGVRMTVASVIAVEIALGAMLLRGRALKTRRDVPERVTGPVVHDADCEPKAVIR</sequence>
<gene>
    <name evidence="2" type="ORF">UFOPK2810_00385</name>
</gene>
<feature type="transmembrane region" description="Helical" evidence="1">
    <location>
        <begin position="42"/>
        <end position="59"/>
    </location>
</feature>
<name>A0A6J6T582_9ZZZZ</name>
<keyword evidence="1" id="KW-0812">Transmembrane</keyword>
<protein>
    <submittedName>
        <fullName evidence="2">Unannotated protein</fullName>
    </submittedName>
</protein>
<accession>A0A6J6T582</accession>